<dbReference type="SUPFAM" id="SSF141868">
    <property type="entry name" value="EAL domain-like"/>
    <property type="match status" value="1"/>
</dbReference>
<dbReference type="NCBIfam" id="TIGR00229">
    <property type="entry name" value="sensory_box"/>
    <property type="match status" value="1"/>
</dbReference>
<feature type="signal peptide" evidence="2">
    <location>
        <begin position="1"/>
        <end position="21"/>
    </location>
</feature>
<dbReference type="InterPro" id="IPR043128">
    <property type="entry name" value="Rev_trsase/Diguanyl_cyclase"/>
</dbReference>
<accession>A0ABU9MVM0</accession>
<feature type="transmembrane region" description="Helical" evidence="1">
    <location>
        <begin position="782"/>
        <end position="804"/>
    </location>
</feature>
<dbReference type="RefSeq" id="WP_342675528.1">
    <property type="nucleotide sequence ID" value="NZ_JBCGCU010000001.1"/>
</dbReference>
<dbReference type="InterPro" id="IPR029787">
    <property type="entry name" value="Nucleotide_cyclase"/>
</dbReference>
<keyword evidence="1" id="KW-0472">Membrane</keyword>
<dbReference type="Gene3D" id="2.130.10.10">
    <property type="entry name" value="YVTN repeat-like/Quinoprotein amine dehydrogenase"/>
    <property type="match status" value="3"/>
</dbReference>
<dbReference type="Pfam" id="PF07494">
    <property type="entry name" value="Reg_prop"/>
    <property type="match status" value="1"/>
</dbReference>
<feature type="domain" description="PAC" evidence="3">
    <location>
        <begin position="1017"/>
        <end position="1069"/>
    </location>
</feature>
<feature type="chain" id="PRO_5045452909" evidence="2">
    <location>
        <begin position="22"/>
        <end position="1504"/>
    </location>
</feature>
<dbReference type="PROSITE" id="PS50113">
    <property type="entry name" value="PAC"/>
    <property type="match status" value="1"/>
</dbReference>
<dbReference type="NCBIfam" id="TIGR00254">
    <property type="entry name" value="GGDEF"/>
    <property type="match status" value="1"/>
</dbReference>
<dbReference type="Proteomes" id="UP001447008">
    <property type="component" value="Unassembled WGS sequence"/>
</dbReference>
<dbReference type="InterPro" id="IPR015943">
    <property type="entry name" value="WD40/YVTN_repeat-like_dom_sf"/>
</dbReference>
<dbReference type="InterPro" id="IPR011110">
    <property type="entry name" value="Reg_prop"/>
</dbReference>
<feature type="domain" description="GGDEF" evidence="5">
    <location>
        <begin position="1101"/>
        <end position="1230"/>
    </location>
</feature>
<dbReference type="SMART" id="SM00052">
    <property type="entry name" value="EAL"/>
    <property type="match status" value="1"/>
</dbReference>
<keyword evidence="2" id="KW-0732">Signal</keyword>
<evidence type="ECO:0000256" key="1">
    <source>
        <dbReference type="SAM" id="Phobius"/>
    </source>
</evidence>
<gene>
    <name evidence="6" type="ORF">WCN91_00780</name>
</gene>
<name>A0ABU9MVM0_9GAMM</name>
<dbReference type="InterPro" id="IPR035965">
    <property type="entry name" value="PAS-like_dom_sf"/>
</dbReference>
<dbReference type="Gene3D" id="2.60.40.10">
    <property type="entry name" value="Immunoglobulins"/>
    <property type="match status" value="1"/>
</dbReference>
<dbReference type="Pfam" id="PF08447">
    <property type="entry name" value="PAS_3"/>
    <property type="match status" value="1"/>
</dbReference>
<dbReference type="SUPFAM" id="SSF55073">
    <property type="entry name" value="Nucleotide cyclase"/>
    <property type="match status" value="1"/>
</dbReference>
<dbReference type="InterPro" id="IPR001633">
    <property type="entry name" value="EAL_dom"/>
</dbReference>
<evidence type="ECO:0000313" key="7">
    <source>
        <dbReference type="Proteomes" id="UP001447008"/>
    </source>
</evidence>
<proteinExistence type="predicted"/>
<feature type="domain" description="EAL" evidence="4">
    <location>
        <begin position="1239"/>
        <end position="1491"/>
    </location>
</feature>
<dbReference type="InterPro" id="IPR000014">
    <property type="entry name" value="PAS"/>
</dbReference>
<dbReference type="SMART" id="SM00086">
    <property type="entry name" value="PAC"/>
    <property type="match status" value="2"/>
</dbReference>
<dbReference type="Pfam" id="PF00990">
    <property type="entry name" value="GGDEF"/>
    <property type="match status" value="1"/>
</dbReference>
<evidence type="ECO:0000256" key="2">
    <source>
        <dbReference type="SAM" id="SignalP"/>
    </source>
</evidence>
<dbReference type="InterPro" id="IPR000160">
    <property type="entry name" value="GGDEF_dom"/>
</dbReference>
<dbReference type="CDD" id="cd01948">
    <property type="entry name" value="EAL"/>
    <property type="match status" value="1"/>
</dbReference>
<sequence length="1504" mass="170289">MRNCWLLLLSFFLVVTANVSAKVQRLSPSEGLSQSYVGNMLIDHQGYLWLATESGLNKYDGYQVKIISDEKGELDDALIDALHMDKQGQIWTSSILNGLYRYHNGKGVLERVVAPPEELDPDFATAVFSMLSLDDNKMLLGRGGDVAMLNPQSGAITSLFKVGGSENENNALVRVFLQYQHYVFIGTTNGAFVYDLKSQQVRPLQHLPPGSSGIDRDNVKSFALVEPNKLLIGTVKGLYVTDIAELDDLFAEPQRPFQSKTLLSEPNIWQITPLGEGMLLLATDKGLFEYDWLTNRLRKQQRLSDSPYGLSDPSVIAVVETKQGDLWLGTKSDGAFFLPNKRFEFQNITADNLGGDGLSHHNIWSSVQSGDTLYLGTHNGLTQVDLATMQSEVKFKSYLSDELDNVFSVYTLIPYGRQLLMNTTRGLFSYNQDTEELTKLQARRQEDQPYLEGYLHGLYLTQDSRLYGVNQNQGFFYFDLKSQQVHPLGGDLDKHDPFLALGFSAPLADKPLQPLFFSGGQLLRFNAQTQTLQMLYRVPQPHGSLAINLNGYVVDNNNILWLSFSNYGLVALNASNFNFIKHIDLQRRGPGNLMYDLVLDDMGMVWMSSHKGLWRFNPQNEHFFQFTNLEGLASNEFNQGSVSRRDDGRLAFGSVKGATLFYPQRNIPQRALLQGVNFTSAELMYRALELPAMGPLTQVHLDHDDVGLEITFSAMAFNYQDRVIFEYQLDGSQKSFTRDNNRVVFPKLNPGEHLLQVWAQDPFTGESTEPARLKISVAYPPWSSPGFITLYVIIIASLIAMWMYRRNRIQNMLMAAHKQSKESAARLKLALEGSHSGVWDWHQHESKIYQPRLREELGYSYEHCQLDQYLALIHPNERQKFRIEWLEFLSTDKGYFNCVYRLRHSSGQWRWYKDFGKVMQWEGSHPVQVAGTYTNMTRELVLEENARMFGAAFEQASDWLVIFDSKLRIVATNQALRESFDYAASSPSSRRLNLGLSKNVRINYLRILKGLRVGEHYQCEEQVVLNTGEQVPVLLKMSAVADSEQHSTSYIVMLTDISEAKHSLATQQQQAHYDSLTGFPNRPLFMDRVEHALEQAQRDNRGCALLLINVPLPLGGGLEEQTGEQQLLSLVYRLQRAVRSQDSLGRIEADQFALLLEDIEELGQVLAVCRKVQEVLMRPCLGMLGNANTNIGVALFPEDGHQGEALLKGAELALYQAKRSGRDQFHFFQPDINAQVQRSLATEQALIIAAEQCQFINQYQGVYAMQDAQLQGFEVLPYWQHDEQLLAPQEYFPHIRQTQLWSKLLLQTLERAVLECRLWHRQQPQLHLSLAIKGREFSQPGSMGDIIHLLHSHDFPISCLVLEISVYDWQHLNADAKQVLQKLVVAGMRLSLHIKTVDEFCVPELDDELFQQVKLGVELSALLCEDYKVYNKVSRYLPIFAAMNIEVLAMGVVDDKQQRQLLNLGCTLMQGDALAQPCHGDGVADLLGKACIIPNYGRTGGKSA</sequence>
<dbReference type="InterPro" id="IPR001610">
    <property type="entry name" value="PAC"/>
</dbReference>
<comment type="caution">
    <text evidence="6">The sequence shown here is derived from an EMBL/GenBank/DDBJ whole genome shotgun (WGS) entry which is preliminary data.</text>
</comment>
<dbReference type="InterPro" id="IPR000700">
    <property type="entry name" value="PAS-assoc_C"/>
</dbReference>
<dbReference type="PROSITE" id="PS50883">
    <property type="entry name" value="EAL"/>
    <property type="match status" value="1"/>
</dbReference>
<dbReference type="InterPro" id="IPR035919">
    <property type="entry name" value="EAL_sf"/>
</dbReference>
<dbReference type="PANTHER" id="PTHR44757">
    <property type="entry name" value="DIGUANYLATE CYCLASE DGCP"/>
    <property type="match status" value="1"/>
</dbReference>
<dbReference type="PROSITE" id="PS50887">
    <property type="entry name" value="GGDEF"/>
    <property type="match status" value="1"/>
</dbReference>
<dbReference type="EMBL" id="JBCGCU010000001">
    <property type="protein sequence ID" value="MEM0513983.1"/>
    <property type="molecule type" value="Genomic_DNA"/>
</dbReference>
<dbReference type="CDD" id="cd01949">
    <property type="entry name" value="GGDEF"/>
    <property type="match status" value="1"/>
</dbReference>
<dbReference type="SUPFAM" id="SSF82171">
    <property type="entry name" value="DPP6 N-terminal domain-like"/>
    <property type="match status" value="1"/>
</dbReference>
<dbReference type="Gene3D" id="3.20.20.450">
    <property type="entry name" value="EAL domain"/>
    <property type="match status" value="1"/>
</dbReference>
<dbReference type="PANTHER" id="PTHR44757:SF2">
    <property type="entry name" value="BIOFILM ARCHITECTURE MAINTENANCE PROTEIN MBAA"/>
    <property type="match status" value="1"/>
</dbReference>
<reference evidence="6 7" key="1">
    <citation type="submission" date="2024-03" db="EMBL/GenBank/DDBJ databases">
        <title>Pseudoalteromonas qingdaonensis sp. nov., isolated from the intestines of marine benthic organisms.</title>
        <authorList>
            <person name="Lin X."/>
            <person name="Fang S."/>
            <person name="Hu X."/>
        </authorList>
    </citation>
    <scope>NUCLEOTIDE SEQUENCE [LARGE SCALE GENOMIC DNA]</scope>
    <source>
        <strain evidence="6 7">YIC-827</strain>
    </source>
</reference>
<dbReference type="Gene3D" id="3.30.70.270">
    <property type="match status" value="1"/>
</dbReference>
<dbReference type="Pfam" id="PF00563">
    <property type="entry name" value="EAL"/>
    <property type="match status" value="1"/>
</dbReference>
<evidence type="ECO:0000259" key="3">
    <source>
        <dbReference type="PROSITE" id="PS50113"/>
    </source>
</evidence>
<evidence type="ECO:0000259" key="4">
    <source>
        <dbReference type="PROSITE" id="PS50883"/>
    </source>
</evidence>
<protein>
    <submittedName>
        <fullName evidence="6">EAL domain-containing protein</fullName>
    </submittedName>
</protein>
<dbReference type="SMART" id="SM00267">
    <property type="entry name" value="GGDEF"/>
    <property type="match status" value="1"/>
</dbReference>
<dbReference type="InterPro" id="IPR013783">
    <property type="entry name" value="Ig-like_fold"/>
</dbReference>
<dbReference type="InterPro" id="IPR052155">
    <property type="entry name" value="Biofilm_reg_signaling"/>
</dbReference>
<organism evidence="6 7">
    <name type="scientific">Pseudoalteromonas qingdaonensis</name>
    <dbReference type="NCBI Taxonomy" id="3131913"/>
    <lineage>
        <taxon>Bacteria</taxon>
        <taxon>Pseudomonadati</taxon>
        <taxon>Pseudomonadota</taxon>
        <taxon>Gammaproteobacteria</taxon>
        <taxon>Alteromonadales</taxon>
        <taxon>Pseudoalteromonadaceae</taxon>
        <taxon>Pseudoalteromonas</taxon>
    </lineage>
</organism>
<evidence type="ECO:0000313" key="6">
    <source>
        <dbReference type="EMBL" id="MEM0513983.1"/>
    </source>
</evidence>
<keyword evidence="7" id="KW-1185">Reference proteome</keyword>
<dbReference type="SUPFAM" id="SSF55785">
    <property type="entry name" value="PYP-like sensor domain (PAS domain)"/>
    <property type="match status" value="2"/>
</dbReference>
<dbReference type="InterPro" id="IPR011047">
    <property type="entry name" value="Quinoprotein_ADH-like_sf"/>
</dbReference>
<evidence type="ECO:0000259" key="5">
    <source>
        <dbReference type="PROSITE" id="PS50887"/>
    </source>
</evidence>
<keyword evidence="1" id="KW-1133">Transmembrane helix</keyword>
<dbReference type="Gene3D" id="3.30.450.20">
    <property type="entry name" value="PAS domain"/>
    <property type="match status" value="2"/>
</dbReference>
<dbReference type="SUPFAM" id="SSF50998">
    <property type="entry name" value="Quinoprotein alcohol dehydrogenase-like"/>
    <property type="match status" value="1"/>
</dbReference>
<dbReference type="InterPro" id="IPR013655">
    <property type="entry name" value="PAS_fold_3"/>
</dbReference>
<keyword evidence="1" id="KW-0812">Transmembrane</keyword>